<dbReference type="GO" id="GO:0016020">
    <property type="term" value="C:membrane"/>
    <property type="evidence" value="ECO:0007669"/>
    <property type="project" value="UniProtKB-SubCell"/>
</dbReference>
<dbReference type="PANTHER" id="PTHR16201:SF11">
    <property type="entry name" value="PQ-LOOP REPEAT-CONTAINING PROTEIN"/>
    <property type="match status" value="1"/>
</dbReference>
<comment type="subcellular location">
    <subcellularLocation>
        <location evidence="1">Membrane</location>
        <topology evidence="1">Multi-pass membrane protein</topology>
    </subcellularLocation>
</comment>
<dbReference type="AlphaFoldDB" id="L8HJK6"/>
<proteinExistence type="predicted"/>
<dbReference type="EMBL" id="KB007811">
    <property type="protein sequence ID" value="ELR24873.1"/>
    <property type="molecule type" value="Genomic_DNA"/>
</dbReference>
<reference evidence="6 7" key="1">
    <citation type="journal article" date="2013" name="Genome Biol.">
        <title>Genome of Acanthamoeba castellanii highlights extensive lateral gene transfer and early evolution of tyrosine kinase signaling.</title>
        <authorList>
            <person name="Clarke M."/>
            <person name="Lohan A.J."/>
            <person name="Liu B."/>
            <person name="Lagkouvardos I."/>
            <person name="Roy S."/>
            <person name="Zafar N."/>
            <person name="Bertelli C."/>
            <person name="Schilde C."/>
            <person name="Kianianmomeni A."/>
            <person name="Burglin T.R."/>
            <person name="Frech C."/>
            <person name="Turcotte B."/>
            <person name="Kopec K.O."/>
            <person name="Synnott J.M."/>
            <person name="Choo C."/>
            <person name="Paponov I."/>
            <person name="Finkler A."/>
            <person name="Soon Heng Tan C."/>
            <person name="Hutchins A.P."/>
            <person name="Weinmeier T."/>
            <person name="Rattei T."/>
            <person name="Chu J.S."/>
            <person name="Gimenez G."/>
            <person name="Irimia M."/>
            <person name="Rigden D.J."/>
            <person name="Fitzpatrick D.A."/>
            <person name="Lorenzo-Morales J."/>
            <person name="Bateman A."/>
            <person name="Chiu C.H."/>
            <person name="Tang P."/>
            <person name="Hegemann P."/>
            <person name="Fromm H."/>
            <person name="Raoult D."/>
            <person name="Greub G."/>
            <person name="Miranda-Saavedra D."/>
            <person name="Chen N."/>
            <person name="Nash P."/>
            <person name="Ginger M.L."/>
            <person name="Horn M."/>
            <person name="Schaap P."/>
            <person name="Caler L."/>
            <person name="Loftus B."/>
        </authorList>
    </citation>
    <scope>NUCLEOTIDE SEQUENCE [LARGE SCALE GENOMIC DNA]</scope>
    <source>
        <strain evidence="6 7">Neff</strain>
    </source>
</reference>
<feature type="transmembrane region" description="Helical" evidence="5">
    <location>
        <begin position="136"/>
        <end position="160"/>
    </location>
</feature>
<dbReference type="VEuPathDB" id="AmoebaDB:ACA1_175480"/>
<evidence type="ECO:0000256" key="2">
    <source>
        <dbReference type="ARBA" id="ARBA00022692"/>
    </source>
</evidence>
<evidence type="ECO:0000256" key="3">
    <source>
        <dbReference type="ARBA" id="ARBA00022989"/>
    </source>
</evidence>
<dbReference type="OrthoDB" id="19344at2759"/>
<evidence type="ECO:0000256" key="4">
    <source>
        <dbReference type="ARBA" id="ARBA00023136"/>
    </source>
</evidence>
<dbReference type="GeneID" id="14925905"/>
<protein>
    <submittedName>
        <fullName evidence="6">PQ loop repeat-containing protein</fullName>
    </submittedName>
</protein>
<sequence length="311" mass="34685">MVAKDDASCFEAPPVVALVVGYFLTAGIVISYIPQFWMIIARRSSEGVSVLTMWLSFVCAYLTFINAFMLDWNAIKCCRYLTVGQIFQQLLPLEQLFVGPFCLFLLFICIVYYFDMTPKNNVSAVRKRTDRLVARVMLVLNFVLLVALGASAFFFIAFVGSDEDSYTGYAYALGLISSVIIGFVWLPQIYVTYKTKDTGALSITMLLIQAPGNILVVCFQAILAGNNWTTWLPYVITAVEQLTLTAMYKCIKPKRSTNIVAEDTESDIARMNGAAAMSPYLQLPTDEGVPELNGYHSDDNMRLSPTTTRIN</sequence>
<feature type="transmembrane region" description="Helical" evidence="5">
    <location>
        <begin position="54"/>
        <end position="75"/>
    </location>
</feature>
<dbReference type="InterPro" id="IPR051415">
    <property type="entry name" value="LAAT-1"/>
</dbReference>
<dbReference type="KEGG" id="acan:ACA1_175480"/>
<dbReference type="SMART" id="SM00679">
    <property type="entry name" value="CTNS"/>
    <property type="match status" value="2"/>
</dbReference>
<feature type="transmembrane region" description="Helical" evidence="5">
    <location>
        <begin position="228"/>
        <end position="248"/>
    </location>
</feature>
<keyword evidence="4 5" id="KW-0472">Membrane</keyword>
<name>L8HJK6_ACACF</name>
<organism evidence="6 7">
    <name type="scientific">Acanthamoeba castellanii (strain ATCC 30010 / Neff)</name>
    <dbReference type="NCBI Taxonomy" id="1257118"/>
    <lineage>
        <taxon>Eukaryota</taxon>
        <taxon>Amoebozoa</taxon>
        <taxon>Discosea</taxon>
        <taxon>Longamoebia</taxon>
        <taxon>Centramoebida</taxon>
        <taxon>Acanthamoebidae</taxon>
        <taxon>Acanthamoeba</taxon>
    </lineage>
</organism>
<dbReference type="OMA" id="WWYALTI"/>
<keyword evidence="3 5" id="KW-1133">Transmembrane helix</keyword>
<evidence type="ECO:0000256" key="5">
    <source>
        <dbReference type="SAM" id="Phobius"/>
    </source>
</evidence>
<dbReference type="Proteomes" id="UP000011083">
    <property type="component" value="Unassembled WGS sequence"/>
</dbReference>
<feature type="transmembrane region" description="Helical" evidence="5">
    <location>
        <begin position="166"/>
        <end position="186"/>
    </location>
</feature>
<evidence type="ECO:0000313" key="7">
    <source>
        <dbReference type="Proteomes" id="UP000011083"/>
    </source>
</evidence>
<keyword evidence="7" id="KW-1185">Reference proteome</keyword>
<dbReference type="InterPro" id="IPR006603">
    <property type="entry name" value="PQ-loop_rpt"/>
</dbReference>
<evidence type="ECO:0000313" key="6">
    <source>
        <dbReference type="EMBL" id="ELR24873.1"/>
    </source>
</evidence>
<feature type="transmembrane region" description="Helical" evidence="5">
    <location>
        <begin position="95"/>
        <end position="115"/>
    </location>
</feature>
<evidence type="ECO:0000256" key="1">
    <source>
        <dbReference type="ARBA" id="ARBA00004141"/>
    </source>
</evidence>
<accession>L8HJK6</accession>
<dbReference type="Gene3D" id="1.20.1280.290">
    <property type="match status" value="2"/>
</dbReference>
<feature type="transmembrane region" description="Helical" evidence="5">
    <location>
        <begin position="12"/>
        <end position="33"/>
    </location>
</feature>
<feature type="transmembrane region" description="Helical" evidence="5">
    <location>
        <begin position="198"/>
        <end position="222"/>
    </location>
</feature>
<keyword evidence="2 5" id="KW-0812">Transmembrane</keyword>
<dbReference type="PANTHER" id="PTHR16201">
    <property type="entry name" value="SEVEN TRANSMEMBRANE PROTEIN 1-RELATED"/>
    <property type="match status" value="1"/>
</dbReference>
<gene>
    <name evidence="6" type="ORF">ACA1_175480</name>
</gene>
<dbReference type="Pfam" id="PF04193">
    <property type="entry name" value="PQ-loop"/>
    <property type="match status" value="2"/>
</dbReference>
<dbReference type="RefSeq" id="XP_004356773.1">
    <property type="nucleotide sequence ID" value="XM_004356720.1"/>
</dbReference>